<organism evidence="3 4">
    <name type="scientific">Paenibacillus konkukensis</name>
    <dbReference type="NCBI Taxonomy" id="2020716"/>
    <lineage>
        <taxon>Bacteria</taxon>
        <taxon>Bacillati</taxon>
        <taxon>Bacillota</taxon>
        <taxon>Bacilli</taxon>
        <taxon>Bacillales</taxon>
        <taxon>Paenibacillaceae</taxon>
        <taxon>Paenibacillus</taxon>
    </lineage>
</organism>
<reference evidence="3" key="2">
    <citation type="journal article" date="2021" name="J Anim Sci Technol">
        <title>Complete genome sequence of Paenibacillus konkukensis sp. nov. SK3146 as a potential probiotic strain.</title>
        <authorList>
            <person name="Jung H.I."/>
            <person name="Park S."/>
            <person name="Niu K.M."/>
            <person name="Lee S.W."/>
            <person name="Kothari D."/>
            <person name="Yi K.J."/>
            <person name="Kim S.K."/>
        </authorList>
    </citation>
    <scope>NUCLEOTIDE SEQUENCE</scope>
    <source>
        <strain evidence="3">SK3146</strain>
    </source>
</reference>
<proteinExistence type="predicted"/>
<feature type="region of interest" description="Disordered" evidence="1">
    <location>
        <begin position="223"/>
        <end position="243"/>
    </location>
</feature>
<evidence type="ECO:0000256" key="1">
    <source>
        <dbReference type="SAM" id="MobiDB-lite"/>
    </source>
</evidence>
<dbReference type="EC" id="4.2.1.103" evidence="3"/>
<reference evidence="3" key="1">
    <citation type="submission" date="2018-02" db="EMBL/GenBank/DDBJ databases">
        <authorList>
            <person name="Kim S.-K."/>
            <person name="Jung H.-I."/>
            <person name="Lee S.-W."/>
        </authorList>
    </citation>
    <scope>NUCLEOTIDE SEQUENCE</scope>
    <source>
        <strain evidence="3">SK3146</strain>
    </source>
</reference>
<dbReference type="Pfam" id="PF01965">
    <property type="entry name" value="DJ-1_PfpI"/>
    <property type="match status" value="1"/>
</dbReference>
<gene>
    <name evidence="3" type="primary">inhA_3</name>
    <name evidence="3" type="ORF">SK3146_04946</name>
</gene>
<dbReference type="CDD" id="cd03139">
    <property type="entry name" value="GATase1_PfpI_2"/>
    <property type="match status" value="1"/>
</dbReference>
<dbReference type="Proteomes" id="UP001057134">
    <property type="component" value="Chromosome"/>
</dbReference>
<feature type="compositionally biased region" description="Basic and acidic residues" evidence="1">
    <location>
        <begin position="225"/>
        <end position="243"/>
    </location>
</feature>
<dbReference type="Gene3D" id="3.40.50.880">
    <property type="match status" value="1"/>
</dbReference>
<evidence type="ECO:0000313" key="4">
    <source>
        <dbReference type="Proteomes" id="UP001057134"/>
    </source>
</evidence>
<feature type="domain" description="DJ-1/PfpI" evidence="2">
    <location>
        <begin position="12"/>
        <end position="192"/>
    </location>
</feature>
<dbReference type="PANTHER" id="PTHR43130:SF2">
    <property type="entry name" value="DJ-1_PFPI DOMAIN-CONTAINING PROTEIN"/>
    <property type="match status" value="1"/>
</dbReference>
<name>A0ABY4RW41_9BACL</name>
<dbReference type="InterPro" id="IPR002818">
    <property type="entry name" value="DJ-1/PfpI"/>
</dbReference>
<protein>
    <submittedName>
        <fullName evidence="3">Isonitrile hydratase</fullName>
        <ecNumber evidence="3">4.2.1.103</ecNumber>
    </submittedName>
</protein>
<dbReference type="EMBL" id="CP027059">
    <property type="protein sequence ID" value="UQZ85657.1"/>
    <property type="molecule type" value="Genomic_DNA"/>
</dbReference>
<dbReference type="InterPro" id="IPR052158">
    <property type="entry name" value="INH-QAR"/>
</dbReference>
<dbReference type="GO" id="GO:0050549">
    <property type="term" value="F:cyclohexyl-isocyanide hydratase activity"/>
    <property type="evidence" value="ECO:0007669"/>
    <property type="project" value="UniProtKB-EC"/>
</dbReference>
<evidence type="ECO:0000313" key="3">
    <source>
        <dbReference type="EMBL" id="UQZ85657.1"/>
    </source>
</evidence>
<accession>A0ABY4RW41</accession>
<keyword evidence="3" id="KW-0456">Lyase</keyword>
<sequence>MKEKGRVAMFNIQIVLFDGFDLMDAIGPYEVFTAANMLSGSDFQVNFVSAEGTRIVPSGMNGPGLPASGFIDPDCGGILLIPGAMGKVGPEDTSEDSVMTQLLRAKESALMPMLRQAVSNEKMTVSTVCGGAMLLAMDGLLEDRYAVTHVLGMEALRAMGAKPVSARVVVDGRLVTGGGVTSGLDVALYLVEREWGPRISHAVEQLFEYERRGTVWTEAGIAPLEHSKPGDPGDERELDPVRPERTKESLRAIEGIWDLTISTPVGKLPVVMTISKANGTVRGTFRQGDEISECTDLHIQNGSELTWSLRVKKPMRLQLKFAVTVDGDRLSGTATAKMLPSSKVQGIRRREPS</sequence>
<evidence type="ECO:0000259" key="2">
    <source>
        <dbReference type="Pfam" id="PF01965"/>
    </source>
</evidence>
<dbReference type="PANTHER" id="PTHR43130">
    <property type="entry name" value="ARAC-FAMILY TRANSCRIPTIONAL REGULATOR"/>
    <property type="match status" value="1"/>
</dbReference>
<dbReference type="InterPro" id="IPR029062">
    <property type="entry name" value="Class_I_gatase-like"/>
</dbReference>
<keyword evidence="4" id="KW-1185">Reference proteome</keyword>
<dbReference type="SUPFAM" id="SSF52317">
    <property type="entry name" value="Class I glutamine amidotransferase-like"/>
    <property type="match status" value="1"/>
</dbReference>